<feature type="region of interest" description="Disordered" evidence="1">
    <location>
        <begin position="1"/>
        <end position="129"/>
    </location>
</feature>
<feature type="region of interest" description="Disordered" evidence="1">
    <location>
        <begin position="877"/>
        <end position="914"/>
    </location>
</feature>
<feature type="region of interest" description="Disordered" evidence="1">
    <location>
        <begin position="472"/>
        <end position="592"/>
    </location>
</feature>
<feature type="compositionally biased region" description="Low complexity" evidence="1">
    <location>
        <begin position="425"/>
        <end position="439"/>
    </location>
</feature>
<feature type="region of interest" description="Disordered" evidence="1">
    <location>
        <begin position="423"/>
        <end position="459"/>
    </location>
</feature>
<feature type="compositionally biased region" description="Basic residues" evidence="1">
    <location>
        <begin position="15"/>
        <end position="25"/>
    </location>
</feature>
<dbReference type="Proteomes" id="UP001498398">
    <property type="component" value="Unassembled WGS sequence"/>
</dbReference>
<reference evidence="2 3" key="1">
    <citation type="submission" date="2024-01" db="EMBL/GenBank/DDBJ databases">
        <title>A draft genome for the cacao thread blight pathogen Marasmiellus scandens.</title>
        <authorList>
            <person name="Baruah I.K."/>
            <person name="Leung J."/>
            <person name="Bukari Y."/>
            <person name="Amoako-Attah I."/>
            <person name="Meinhardt L.W."/>
            <person name="Bailey B.A."/>
            <person name="Cohen S.P."/>
        </authorList>
    </citation>
    <scope>NUCLEOTIDE SEQUENCE [LARGE SCALE GENOMIC DNA]</scope>
    <source>
        <strain evidence="2 3">GH-19</strain>
    </source>
</reference>
<feature type="region of interest" description="Disordered" evidence="1">
    <location>
        <begin position="607"/>
        <end position="665"/>
    </location>
</feature>
<feature type="compositionally biased region" description="Low complexity" evidence="1">
    <location>
        <begin position="284"/>
        <end position="294"/>
    </location>
</feature>
<accession>A0ABR1JPY6</accession>
<feature type="region of interest" description="Disordered" evidence="1">
    <location>
        <begin position="998"/>
        <end position="1017"/>
    </location>
</feature>
<feature type="compositionally biased region" description="Polar residues" evidence="1">
    <location>
        <begin position="236"/>
        <end position="253"/>
    </location>
</feature>
<feature type="compositionally biased region" description="Low complexity" evidence="1">
    <location>
        <begin position="609"/>
        <end position="620"/>
    </location>
</feature>
<gene>
    <name evidence="2" type="ORF">VKT23_007309</name>
</gene>
<feature type="compositionally biased region" description="Polar residues" evidence="1">
    <location>
        <begin position="504"/>
        <end position="515"/>
    </location>
</feature>
<proteinExistence type="predicted"/>
<evidence type="ECO:0000313" key="3">
    <source>
        <dbReference type="Proteomes" id="UP001498398"/>
    </source>
</evidence>
<feature type="region of interest" description="Disordered" evidence="1">
    <location>
        <begin position="1143"/>
        <end position="1178"/>
    </location>
</feature>
<feature type="compositionally biased region" description="Polar residues" evidence="1">
    <location>
        <begin position="558"/>
        <end position="572"/>
    </location>
</feature>
<feature type="compositionally biased region" description="Acidic residues" evidence="1">
    <location>
        <begin position="67"/>
        <end position="91"/>
    </location>
</feature>
<feature type="compositionally biased region" description="Basic and acidic residues" evidence="1">
    <location>
        <begin position="1061"/>
        <end position="1083"/>
    </location>
</feature>
<feature type="compositionally biased region" description="Basic and acidic residues" evidence="1">
    <location>
        <begin position="316"/>
        <end position="331"/>
    </location>
</feature>
<protein>
    <submittedName>
        <fullName evidence="2">Uncharacterized protein</fullName>
    </submittedName>
</protein>
<feature type="compositionally biased region" description="Low complexity" evidence="1">
    <location>
        <begin position="1041"/>
        <end position="1060"/>
    </location>
</feature>
<feature type="compositionally biased region" description="Low complexity" evidence="1">
    <location>
        <begin position="179"/>
        <end position="190"/>
    </location>
</feature>
<feature type="compositionally biased region" description="Polar residues" evidence="1">
    <location>
        <begin position="718"/>
        <end position="741"/>
    </location>
</feature>
<feature type="region of interest" description="Disordered" evidence="1">
    <location>
        <begin position="236"/>
        <end position="400"/>
    </location>
</feature>
<name>A0ABR1JPY6_9AGAR</name>
<feature type="compositionally biased region" description="Low complexity" evidence="1">
    <location>
        <begin position="683"/>
        <end position="697"/>
    </location>
</feature>
<feature type="compositionally biased region" description="Low complexity" evidence="1">
    <location>
        <begin position="375"/>
        <end position="390"/>
    </location>
</feature>
<dbReference type="EMBL" id="JBANRG010000010">
    <property type="protein sequence ID" value="KAK7462721.1"/>
    <property type="molecule type" value="Genomic_DNA"/>
</dbReference>
<feature type="compositionally biased region" description="Low complexity" evidence="1">
    <location>
        <begin position="119"/>
        <end position="129"/>
    </location>
</feature>
<feature type="compositionally biased region" description="Polar residues" evidence="1">
    <location>
        <begin position="474"/>
        <end position="493"/>
    </location>
</feature>
<feature type="compositionally biased region" description="Low complexity" evidence="1">
    <location>
        <begin position="633"/>
        <end position="651"/>
    </location>
</feature>
<feature type="compositionally biased region" description="Acidic residues" evidence="1">
    <location>
        <begin position="332"/>
        <end position="350"/>
    </location>
</feature>
<feature type="region of interest" description="Disordered" evidence="1">
    <location>
        <begin position="150"/>
        <end position="215"/>
    </location>
</feature>
<feature type="compositionally biased region" description="Low complexity" evidence="1">
    <location>
        <begin position="46"/>
        <end position="59"/>
    </location>
</feature>
<feature type="compositionally biased region" description="Polar residues" evidence="1">
    <location>
        <begin position="99"/>
        <end position="118"/>
    </location>
</feature>
<feature type="compositionally biased region" description="Low complexity" evidence="1">
    <location>
        <begin position="878"/>
        <end position="893"/>
    </location>
</feature>
<comment type="caution">
    <text evidence="2">The sequence shown here is derived from an EMBL/GenBank/DDBJ whole genome shotgun (WGS) entry which is preliminary data.</text>
</comment>
<feature type="region of interest" description="Disordered" evidence="1">
    <location>
        <begin position="1041"/>
        <end position="1116"/>
    </location>
</feature>
<feature type="compositionally biased region" description="Low complexity" evidence="1">
    <location>
        <begin position="150"/>
        <end position="169"/>
    </location>
</feature>
<evidence type="ECO:0000313" key="2">
    <source>
        <dbReference type="EMBL" id="KAK7462721.1"/>
    </source>
</evidence>
<organism evidence="2 3">
    <name type="scientific">Marasmiellus scandens</name>
    <dbReference type="NCBI Taxonomy" id="2682957"/>
    <lineage>
        <taxon>Eukaryota</taxon>
        <taxon>Fungi</taxon>
        <taxon>Dikarya</taxon>
        <taxon>Basidiomycota</taxon>
        <taxon>Agaricomycotina</taxon>
        <taxon>Agaricomycetes</taxon>
        <taxon>Agaricomycetidae</taxon>
        <taxon>Agaricales</taxon>
        <taxon>Marasmiineae</taxon>
        <taxon>Omphalotaceae</taxon>
        <taxon>Marasmiellus</taxon>
    </lineage>
</organism>
<feature type="compositionally biased region" description="Low complexity" evidence="1">
    <location>
        <begin position="1087"/>
        <end position="1115"/>
    </location>
</feature>
<feature type="region of interest" description="Disordered" evidence="1">
    <location>
        <begin position="678"/>
        <end position="760"/>
    </location>
</feature>
<sequence>MQQPKPKSLAEVHKSSVKRRLHKQAVAKAAEAVKKSHRSKAVRVNHPTPTKTQHPHQPQAALASGYETDDEDVDIPDAEGDTDTEPEDNDEPDNHKSQTVDAVNRSPEFTQGASARFQTQTSLSSTTNTPSIDALIGDMSTMAFASTSTAGSASTSASGPSSAKGKSVAYRTGSPNPVASTSTSSSAFSAMDKGKGKAKANCEPATNEDDNMVGADQPFSTEAAQADVSDASTLTDIETDSGSESKSNSQPATAQDKGKAREVFPPLSPQRTSSLLRPGHTQESSHASSGASSSQNTDHPEPASWGHIRRPYSGRTHSDHDAADGDMHQDQEEGQCSEDEDSEDDMEEVEIVPASVEEVNNFLDTNFPDTRLRSDSGNPTSSSGTSSHTDGQCRKPIEIKAVPGKPVMQTWGQLDAIVSSMEKTGLGSSSTGGSSSRSGGAMGMFAVPDSPSRVPPSQVSNYSALAGALGDSSPFRQPTNPIIASASTSSSYNPTLPPKPTPPSNGASHTSSTSPDRNHAWLFLPPTYKPAGSPPDPRTPPRPLWNIPTAPRAPVRMQTRSQSLLSRMSDPSPSTPAPARLAPASTTSQYSPSSYLAQARAKMATEMNTSTTPTTTPPSSYLAQARAKMANETKTSTTPTTTPPAARAVVAPGPPRLAPSLLAKTGVGSGTGYPASAFKPGCPSHSTTTSTPAPASPESKVFEPQSAPQPLPSFLSRLESTNGNAFSQGQQPQNLPNTTTPVQPPSNPFAPSAQAASNQGFSPFDIRNAAVPIPLQRLEIIGEDVDVSMPSTSRGPSPMPVSPSESAPQLPAFEHVQVPMSTNEDDAMDIDDVVMTILDDMSMDWCPTGPGIVVSLPPESLSSSAANLTPAAMPVFHSSPSTSPPSSFTFSFSPPNPSPSTPEPSARPNLWQPGAPTPYSFSSAFVETHGLPQAPAQSQNDVLTALQVLSQLPSDQVLQACSHLLQLPPDQLIQMGQMVQAHSPQTRTQPLAQEYNSYSMPSHDETRPAPVNEAPQVDSTYVGKVEPIEEQSAFWDSVLNRSNKSSKSSSPSSSSSSLSRSSRDKPNVFEELSKQFQGRKPESGRISTGSGPSSNSSSSLGKRSRSSPSKESASSTFLPPGALYDSICNAEFPYHLKSSSAVHTRANSPSKALRAIPCRPRPRFPRRHLPGDSLSHDTDSKWSVKPFRHCNVYSALSDTLATVCSGITTGGAPIVDMVLACSRKRVKF</sequence>
<evidence type="ECO:0000256" key="1">
    <source>
        <dbReference type="SAM" id="MobiDB-lite"/>
    </source>
</evidence>
<keyword evidence="3" id="KW-1185">Reference proteome</keyword>
<feature type="compositionally biased region" description="Pro residues" evidence="1">
    <location>
        <begin position="532"/>
        <end position="543"/>
    </location>
</feature>